<dbReference type="Proteomes" id="UP000004095">
    <property type="component" value="Unassembled WGS sequence"/>
</dbReference>
<dbReference type="AlphaFoldDB" id="A1ZRA6"/>
<dbReference type="EMBL" id="AAWS01000027">
    <property type="protein sequence ID" value="EAY26996.1"/>
    <property type="molecule type" value="Genomic_DNA"/>
</dbReference>
<reference evidence="2 3" key="1">
    <citation type="submission" date="2007-01" db="EMBL/GenBank/DDBJ databases">
        <authorList>
            <person name="Haygood M."/>
            <person name="Podell S."/>
            <person name="Anderson C."/>
            <person name="Hopkinson B."/>
            <person name="Roe K."/>
            <person name="Barbeau K."/>
            <person name="Gaasterland T."/>
            <person name="Ferriera S."/>
            <person name="Johnson J."/>
            <person name="Kravitz S."/>
            <person name="Beeson K."/>
            <person name="Sutton G."/>
            <person name="Rogers Y.-H."/>
            <person name="Friedman R."/>
            <person name="Frazier M."/>
            <person name="Venter J.C."/>
        </authorList>
    </citation>
    <scope>NUCLEOTIDE SEQUENCE [LARGE SCALE GENOMIC DNA]</scope>
    <source>
        <strain evidence="2 3">ATCC 23134</strain>
    </source>
</reference>
<gene>
    <name evidence="2" type="ORF">M23134_04676</name>
</gene>
<evidence type="ECO:0000313" key="2">
    <source>
        <dbReference type="EMBL" id="EAY26996.1"/>
    </source>
</evidence>
<protein>
    <submittedName>
        <fullName evidence="2">Uncharacterized protein</fullName>
    </submittedName>
</protein>
<keyword evidence="3" id="KW-1185">Reference proteome</keyword>
<name>A1ZRA6_MICM2</name>
<accession>A1ZRA6</accession>
<comment type="caution">
    <text evidence="2">The sequence shown here is derived from an EMBL/GenBank/DDBJ whole genome shotgun (WGS) entry which is preliminary data.</text>
</comment>
<organism evidence="2 3">
    <name type="scientific">Microscilla marina ATCC 23134</name>
    <dbReference type="NCBI Taxonomy" id="313606"/>
    <lineage>
        <taxon>Bacteria</taxon>
        <taxon>Pseudomonadati</taxon>
        <taxon>Bacteroidota</taxon>
        <taxon>Cytophagia</taxon>
        <taxon>Cytophagales</taxon>
        <taxon>Microscillaceae</taxon>
        <taxon>Microscilla</taxon>
    </lineage>
</organism>
<evidence type="ECO:0000313" key="3">
    <source>
        <dbReference type="Proteomes" id="UP000004095"/>
    </source>
</evidence>
<dbReference type="RefSeq" id="WP_004156323.1">
    <property type="nucleotide sequence ID" value="NZ_AAWS01000027.1"/>
</dbReference>
<keyword evidence="1" id="KW-0732">Signal</keyword>
<sequence>MNTTWKIQKKMHWFFALYVALVCQTAIAQTEVDPMSHLQFLASNKWIIKDKMQQSSKTTNTGEVVFTLALDKRIINFTRYYYLGTNDLRPGTKGTLALNPFLGKIKQFTFSDDGQTTEGVLSEVTKKGFTIEYDKFLPDGQKVKGKEVFKKKSQGVIEVKRFSWNGNQWQAVSAFLWTRNSKKVAYKPVTKTINTKKYTFETREWDVPLKVVVNKKSEGLVFKPYTSGVDVYRHSYAYELVGSFKVNKMIVSKLQLKLELFDKADKLLFTKNYNAISFLFPSYRSGDDIPIKILKYVKDQPLAAIAKAKLSVQTISKVAAPEKFEPSEKVEFTWGTSQPANAAIEIRGRQNSVSKSYRKGYRSYKFLLEIKNTGKLLFKGLTLRFEWFNDQNEVIFTKKCYVVTILSPHILPGTMRLYSSSVLLSDAKVKNPGRYRIVVDSVTL</sequence>
<proteinExistence type="predicted"/>
<feature type="signal peptide" evidence="1">
    <location>
        <begin position="1"/>
        <end position="28"/>
    </location>
</feature>
<evidence type="ECO:0000256" key="1">
    <source>
        <dbReference type="SAM" id="SignalP"/>
    </source>
</evidence>
<feature type="chain" id="PRO_5002642144" evidence="1">
    <location>
        <begin position="29"/>
        <end position="444"/>
    </location>
</feature>